<organism evidence="1 2">
    <name type="scientific">Diploptera punctata</name>
    <name type="common">Pacific beetle cockroach</name>
    <dbReference type="NCBI Taxonomy" id="6984"/>
    <lineage>
        <taxon>Eukaryota</taxon>
        <taxon>Metazoa</taxon>
        <taxon>Ecdysozoa</taxon>
        <taxon>Arthropoda</taxon>
        <taxon>Hexapoda</taxon>
        <taxon>Insecta</taxon>
        <taxon>Pterygota</taxon>
        <taxon>Neoptera</taxon>
        <taxon>Polyneoptera</taxon>
        <taxon>Dictyoptera</taxon>
        <taxon>Blattodea</taxon>
        <taxon>Blaberoidea</taxon>
        <taxon>Blaberidae</taxon>
        <taxon>Diplopterinae</taxon>
        <taxon>Diploptera</taxon>
    </lineage>
</organism>
<feature type="non-terminal residue" evidence="1">
    <location>
        <position position="1"/>
    </location>
</feature>
<gene>
    <name evidence="1" type="ORF">L9F63_012480</name>
</gene>
<proteinExistence type="predicted"/>
<dbReference type="Proteomes" id="UP001233999">
    <property type="component" value="Unassembled WGS sequence"/>
</dbReference>
<accession>A0AAD8ACL9</accession>
<sequence length="99" mass="11752">KVMSSLRLVPLHDWLYVRCILVFKLWKKLIKDPEKKNDKDEKEERKHITALALKKLAVSRNFLDKSKLLVDVLPRIPKTKKNITMFFMQAKFNLKVACE</sequence>
<keyword evidence="2" id="KW-1185">Reference proteome</keyword>
<feature type="non-terminal residue" evidence="1">
    <location>
        <position position="99"/>
    </location>
</feature>
<reference evidence="1" key="1">
    <citation type="journal article" date="2023" name="IScience">
        <title>Live-bearing cockroach genome reveals convergent evolutionary mechanisms linked to viviparity in insects and beyond.</title>
        <authorList>
            <person name="Fouks B."/>
            <person name="Harrison M.C."/>
            <person name="Mikhailova A.A."/>
            <person name="Marchal E."/>
            <person name="English S."/>
            <person name="Carruthers M."/>
            <person name="Jennings E.C."/>
            <person name="Chiamaka E.L."/>
            <person name="Frigard R.A."/>
            <person name="Pippel M."/>
            <person name="Attardo G.M."/>
            <person name="Benoit J.B."/>
            <person name="Bornberg-Bauer E."/>
            <person name="Tobe S.S."/>
        </authorList>
    </citation>
    <scope>NUCLEOTIDE SEQUENCE</scope>
    <source>
        <strain evidence="1">Stay&amp;Tobe</strain>
    </source>
</reference>
<reference evidence="1" key="2">
    <citation type="submission" date="2023-05" db="EMBL/GenBank/DDBJ databases">
        <authorList>
            <person name="Fouks B."/>
        </authorList>
    </citation>
    <scope>NUCLEOTIDE SEQUENCE</scope>
    <source>
        <strain evidence="1">Stay&amp;Tobe</strain>
        <tissue evidence="1">Testes</tissue>
    </source>
</reference>
<name>A0AAD8ACL9_DIPPU</name>
<dbReference type="EMBL" id="JASPKZ010001984">
    <property type="protein sequence ID" value="KAJ9596497.1"/>
    <property type="molecule type" value="Genomic_DNA"/>
</dbReference>
<evidence type="ECO:0000313" key="1">
    <source>
        <dbReference type="EMBL" id="KAJ9596497.1"/>
    </source>
</evidence>
<evidence type="ECO:0000313" key="2">
    <source>
        <dbReference type="Proteomes" id="UP001233999"/>
    </source>
</evidence>
<dbReference type="AlphaFoldDB" id="A0AAD8ACL9"/>
<comment type="caution">
    <text evidence="1">The sequence shown here is derived from an EMBL/GenBank/DDBJ whole genome shotgun (WGS) entry which is preliminary data.</text>
</comment>
<protein>
    <submittedName>
        <fullName evidence="1">Uncharacterized protein</fullName>
    </submittedName>
</protein>